<proteinExistence type="predicted"/>
<evidence type="ECO:0000313" key="2">
    <source>
        <dbReference type="EMBL" id="MBB4662554.1"/>
    </source>
</evidence>
<keyword evidence="3" id="KW-1185">Reference proteome</keyword>
<organism evidence="2 3">
    <name type="scientific">Conexibacter arvalis</name>
    <dbReference type="NCBI Taxonomy" id="912552"/>
    <lineage>
        <taxon>Bacteria</taxon>
        <taxon>Bacillati</taxon>
        <taxon>Actinomycetota</taxon>
        <taxon>Thermoleophilia</taxon>
        <taxon>Solirubrobacterales</taxon>
        <taxon>Conexibacteraceae</taxon>
        <taxon>Conexibacter</taxon>
    </lineage>
</organism>
<name>A0A840IEQ7_9ACTN</name>
<evidence type="ECO:0000256" key="1">
    <source>
        <dbReference type="SAM" id="MobiDB-lite"/>
    </source>
</evidence>
<reference evidence="2 3" key="1">
    <citation type="submission" date="2020-08" db="EMBL/GenBank/DDBJ databases">
        <title>Genomic Encyclopedia of Archaeal and Bacterial Type Strains, Phase II (KMG-II): from individual species to whole genera.</title>
        <authorList>
            <person name="Goeker M."/>
        </authorList>
    </citation>
    <scope>NUCLEOTIDE SEQUENCE [LARGE SCALE GENOMIC DNA]</scope>
    <source>
        <strain evidence="2 3">DSM 23288</strain>
    </source>
</reference>
<sequence>MLRSSTKSPDLERQLLRRSVMALAAGRDRCDGCHRTPLIGERVHVYDGGRTLCELCRRERREQPVSSQLVHGGEHGNTVRITDQRPLRRPRAA</sequence>
<feature type="region of interest" description="Disordered" evidence="1">
    <location>
        <begin position="61"/>
        <end position="93"/>
    </location>
</feature>
<dbReference type="AlphaFoldDB" id="A0A840IEQ7"/>
<accession>A0A840IEQ7</accession>
<gene>
    <name evidence="2" type="ORF">BDZ31_002140</name>
</gene>
<protein>
    <submittedName>
        <fullName evidence="2">Uncharacterized protein</fullName>
    </submittedName>
</protein>
<dbReference type="Proteomes" id="UP000585272">
    <property type="component" value="Unassembled WGS sequence"/>
</dbReference>
<dbReference type="RefSeq" id="WP_183341809.1">
    <property type="nucleotide sequence ID" value="NZ_JACHNU010000002.1"/>
</dbReference>
<dbReference type="EMBL" id="JACHNU010000002">
    <property type="protein sequence ID" value="MBB4662554.1"/>
    <property type="molecule type" value="Genomic_DNA"/>
</dbReference>
<comment type="caution">
    <text evidence="2">The sequence shown here is derived from an EMBL/GenBank/DDBJ whole genome shotgun (WGS) entry which is preliminary data.</text>
</comment>
<evidence type="ECO:0000313" key="3">
    <source>
        <dbReference type="Proteomes" id="UP000585272"/>
    </source>
</evidence>